<name>A0ACC6QBD0_9ACTN</name>
<dbReference type="Proteomes" id="UP001375539">
    <property type="component" value="Unassembled WGS sequence"/>
</dbReference>
<comment type="caution">
    <text evidence="1">The sequence shown here is derived from an EMBL/GenBank/DDBJ whole genome shotgun (WGS) entry which is preliminary data.</text>
</comment>
<gene>
    <name evidence="1" type="ORF">WKI58_03385</name>
</gene>
<accession>A0ACC6QBD0</accession>
<keyword evidence="2" id="KW-1185">Reference proteome</keyword>
<dbReference type="EMBL" id="JBBKAI010000002">
    <property type="protein sequence ID" value="MEJ8655578.1"/>
    <property type="molecule type" value="Genomic_DNA"/>
</dbReference>
<sequence>MKDSKVGSLMTSEVISAVPTTSFKELAKRLAEHDITGLPVLDEDDRVVGVISESDLLVHQAAAADARYGRLMPGHSADTGPDADKRVAITAGALMSAPAVTVHADDTVAEAARTMLRRSVERMPVVDDEDRLVGIVTRRDLLQVFLRPDTEIRLRVIGEVLVHTLGLAPDEVDVHVVDGTVTLEGQLETLGQISVLVKLVGQMDGVVSVTERLTARTDDSSLPRSLRTTHGLSS</sequence>
<protein>
    <submittedName>
        <fullName evidence="1">CBS domain-containing protein</fullName>
    </submittedName>
</protein>
<evidence type="ECO:0000313" key="2">
    <source>
        <dbReference type="Proteomes" id="UP001375539"/>
    </source>
</evidence>
<proteinExistence type="predicted"/>
<evidence type="ECO:0000313" key="1">
    <source>
        <dbReference type="EMBL" id="MEJ8655578.1"/>
    </source>
</evidence>
<reference evidence="1" key="1">
    <citation type="submission" date="2024-03" db="EMBL/GenBank/DDBJ databases">
        <title>Novel Streptomyces species of biotechnological and ecological value are a feature of Machair soil.</title>
        <authorList>
            <person name="Prole J.R."/>
            <person name="Goodfellow M."/>
            <person name="Allenby N."/>
            <person name="Ward A.C."/>
        </authorList>
    </citation>
    <scope>NUCLEOTIDE SEQUENCE</scope>
    <source>
        <strain evidence="1">MS1.AVA.4</strain>
    </source>
</reference>
<organism evidence="1 2">
    <name type="scientific">Streptomyces pratisoli</name>
    <dbReference type="NCBI Taxonomy" id="3139917"/>
    <lineage>
        <taxon>Bacteria</taxon>
        <taxon>Bacillati</taxon>
        <taxon>Actinomycetota</taxon>
        <taxon>Actinomycetes</taxon>
        <taxon>Kitasatosporales</taxon>
        <taxon>Streptomycetaceae</taxon>
        <taxon>Streptomyces</taxon>
    </lineage>
</organism>